<dbReference type="Proteomes" id="UP001501585">
    <property type="component" value="Unassembled WGS sequence"/>
</dbReference>
<name>A0ABN2T610_9ACTN</name>
<reference evidence="1 2" key="1">
    <citation type="journal article" date="2019" name="Int. J. Syst. Evol. Microbiol.">
        <title>The Global Catalogue of Microorganisms (GCM) 10K type strain sequencing project: providing services to taxonomists for standard genome sequencing and annotation.</title>
        <authorList>
            <consortium name="The Broad Institute Genomics Platform"/>
            <consortium name="The Broad Institute Genome Sequencing Center for Infectious Disease"/>
            <person name="Wu L."/>
            <person name="Ma J."/>
        </authorList>
    </citation>
    <scope>NUCLEOTIDE SEQUENCE [LARGE SCALE GENOMIC DNA]</scope>
    <source>
        <strain evidence="1 2">JCM 15313</strain>
    </source>
</reference>
<gene>
    <name evidence="1" type="ORF">GCM10009799_28220</name>
</gene>
<evidence type="ECO:0008006" key="3">
    <source>
        <dbReference type="Google" id="ProtNLM"/>
    </source>
</evidence>
<proteinExistence type="predicted"/>
<dbReference type="EMBL" id="BAAAPC010000011">
    <property type="protein sequence ID" value="GAA1999361.1"/>
    <property type="molecule type" value="Genomic_DNA"/>
</dbReference>
<organism evidence="1 2">
    <name type="scientific">Nocardiopsis rhodophaea</name>
    <dbReference type="NCBI Taxonomy" id="280238"/>
    <lineage>
        <taxon>Bacteria</taxon>
        <taxon>Bacillati</taxon>
        <taxon>Actinomycetota</taxon>
        <taxon>Actinomycetes</taxon>
        <taxon>Streptosporangiales</taxon>
        <taxon>Nocardiopsidaceae</taxon>
        <taxon>Nocardiopsis</taxon>
    </lineage>
</organism>
<evidence type="ECO:0000313" key="1">
    <source>
        <dbReference type="EMBL" id="GAA1999361.1"/>
    </source>
</evidence>
<evidence type="ECO:0000313" key="2">
    <source>
        <dbReference type="Proteomes" id="UP001501585"/>
    </source>
</evidence>
<sequence length="159" mass="17382">MNARKRPRPGVGGCLFLDNEGIMRATEKSPGGEMVRARLEAARIRGARVATFAVVLAEIIRGEPRDARVHRILNKIKVEDVTPEIGIRAGELIGTAGLHTDQSVDAALAATATLYVERHERLGHLQEALIITSDLPHLSKLTEGHNRVRVAHVDRLPGR</sequence>
<keyword evidence="2" id="KW-1185">Reference proteome</keyword>
<comment type="caution">
    <text evidence="1">The sequence shown here is derived from an EMBL/GenBank/DDBJ whole genome shotgun (WGS) entry which is preliminary data.</text>
</comment>
<accession>A0ABN2T610</accession>
<protein>
    <recommendedName>
        <fullName evidence="3">PIN domain-containing protein</fullName>
    </recommendedName>
</protein>
<dbReference type="Gene3D" id="3.40.50.1010">
    <property type="entry name" value="5'-nuclease"/>
    <property type="match status" value="1"/>
</dbReference>